<keyword evidence="1" id="KW-0472">Membrane</keyword>
<evidence type="ECO:0000313" key="4">
    <source>
        <dbReference type="Proteomes" id="UP001596445"/>
    </source>
</evidence>
<protein>
    <recommendedName>
        <fullName evidence="2">DUF7973 domain-containing protein</fullName>
    </recommendedName>
</protein>
<keyword evidence="1" id="KW-0812">Transmembrane</keyword>
<feature type="transmembrane region" description="Helical" evidence="1">
    <location>
        <begin position="12"/>
        <end position="39"/>
    </location>
</feature>
<organism evidence="3 4">
    <name type="scientific">Halovenus salina</name>
    <dbReference type="NCBI Taxonomy" id="1510225"/>
    <lineage>
        <taxon>Archaea</taxon>
        <taxon>Methanobacteriati</taxon>
        <taxon>Methanobacteriota</taxon>
        <taxon>Stenosarchaea group</taxon>
        <taxon>Halobacteria</taxon>
        <taxon>Halobacteriales</taxon>
        <taxon>Haloarculaceae</taxon>
        <taxon>Halovenus</taxon>
    </lineage>
</organism>
<evidence type="ECO:0000313" key="3">
    <source>
        <dbReference type="EMBL" id="MFC7056935.1"/>
    </source>
</evidence>
<feature type="transmembrane region" description="Helical" evidence="1">
    <location>
        <begin position="224"/>
        <end position="240"/>
    </location>
</feature>
<dbReference type="Pfam" id="PF25928">
    <property type="entry name" value="DUF7973"/>
    <property type="match status" value="1"/>
</dbReference>
<feature type="transmembrane region" description="Helical" evidence="1">
    <location>
        <begin position="123"/>
        <end position="145"/>
    </location>
</feature>
<dbReference type="RefSeq" id="WP_267162646.1">
    <property type="nucleotide sequence ID" value="NZ_CP112972.1"/>
</dbReference>
<feature type="transmembrane region" description="Helical" evidence="1">
    <location>
        <begin position="151"/>
        <end position="172"/>
    </location>
</feature>
<dbReference type="GeneID" id="76628727"/>
<feature type="domain" description="DUF7973" evidence="2">
    <location>
        <begin position="4"/>
        <end position="347"/>
    </location>
</feature>
<dbReference type="AlphaFoldDB" id="A0ABD5VV13"/>
<name>A0ABD5VV13_9EURY</name>
<dbReference type="Proteomes" id="UP001596445">
    <property type="component" value="Unassembled WGS sequence"/>
</dbReference>
<evidence type="ECO:0000259" key="2">
    <source>
        <dbReference type="Pfam" id="PF25928"/>
    </source>
</evidence>
<keyword evidence="1" id="KW-1133">Transmembrane helix</keyword>
<comment type="caution">
    <text evidence="3">The sequence shown here is derived from an EMBL/GenBank/DDBJ whole genome shotgun (WGS) entry which is preliminary data.</text>
</comment>
<feature type="transmembrane region" description="Helical" evidence="1">
    <location>
        <begin position="287"/>
        <end position="306"/>
    </location>
</feature>
<gene>
    <name evidence="3" type="ORF">ACFQQG_00530</name>
</gene>
<evidence type="ECO:0000256" key="1">
    <source>
        <dbReference type="SAM" id="Phobius"/>
    </source>
</evidence>
<keyword evidence="4" id="KW-1185">Reference proteome</keyword>
<proteinExistence type="predicted"/>
<feature type="transmembrane region" description="Helical" evidence="1">
    <location>
        <begin position="326"/>
        <end position="345"/>
    </location>
</feature>
<accession>A0ABD5VV13</accession>
<dbReference type="EMBL" id="JBHSZI010000001">
    <property type="protein sequence ID" value="MFC7056935.1"/>
    <property type="molecule type" value="Genomic_DNA"/>
</dbReference>
<dbReference type="InterPro" id="IPR058279">
    <property type="entry name" value="DUF7973"/>
</dbReference>
<reference evidence="3 4" key="1">
    <citation type="journal article" date="2019" name="Int. J. Syst. Evol. Microbiol.">
        <title>The Global Catalogue of Microorganisms (GCM) 10K type strain sequencing project: providing services to taxonomists for standard genome sequencing and annotation.</title>
        <authorList>
            <consortium name="The Broad Institute Genomics Platform"/>
            <consortium name="The Broad Institute Genome Sequencing Center for Infectious Disease"/>
            <person name="Wu L."/>
            <person name="Ma J."/>
        </authorList>
    </citation>
    <scope>NUCLEOTIDE SEQUENCE [LARGE SCALE GENOMIC DNA]</scope>
    <source>
        <strain evidence="3 4">JCM 30072</strain>
    </source>
</reference>
<sequence length="355" mass="36294">MVVSELTIEILIAGFAGGMVGAAIGALPALSLAGLAILVGEVTGTLGNLEGEAIAGVFGVDPAAVDVLGLGGAIGFGPVLGPHVAFAGGTAAAAFLGRQQTFDTTFRYHQAKNISKPLGSEPATLLVGGAFGVLGVLVARLAVGLELPVDPIFLAVVLSAFVHRLALGYPLVGRVRGMSRSILDMSPHVRDERWGEEPYETEQGTEGRSVVEVWLPDHYEPQNVAVLGLAVGLVSGYIALISDSAFLALGISLFSLAFLALGQYSFPVTHHMALPAGIAALATASEFDPTVGLLAAGVFGIISGLLGEGAQRLFYAHGDTHVDPPAVAIVVTTLLLGLLATAGILDPEPIPYPVL</sequence>
<feature type="transmembrane region" description="Helical" evidence="1">
    <location>
        <begin position="246"/>
        <end position="266"/>
    </location>
</feature>